<dbReference type="PATRIC" id="fig|679936.5.peg.2115"/>
<reference evidence="8 9" key="2">
    <citation type="journal article" date="2012" name="Stand. Genomic Sci.">
        <title>Complete genome sequence of the moderately thermophilic mineral-sulfide-oxidizing firmicute Sulfobacillus acidophilus type strain (NAL(T)).</title>
        <authorList>
            <person name="Anderson I."/>
            <person name="Chertkov O."/>
            <person name="Chen A."/>
            <person name="Saunders E."/>
            <person name="Lapidus A."/>
            <person name="Nolan M."/>
            <person name="Lucas S."/>
            <person name="Hammon N."/>
            <person name="Deshpande S."/>
            <person name="Cheng J.F."/>
            <person name="Han C."/>
            <person name="Tapia R."/>
            <person name="Goodwin L.A."/>
            <person name="Pitluck S."/>
            <person name="Liolios K."/>
            <person name="Pagani I."/>
            <person name="Ivanova N."/>
            <person name="Mikhailova N."/>
            <person name="Pati A."/>
            <person name="Palaniappan K."/>
            <person name="Land M."/>
            <person name="Pan C."/>
            <person name="Rohde M."/>
            <person name="Pukall R."/>
            <person name="Goker M."/>
            <person name="Detter J.C."/>
            <person name="Woyke T."/>
            <person name="Bristow J."/>
            <person name="Eisen J.A."/>
            <person name="Markowitz V."/>
            <person name="Hugenholtz P."/>
            <person name="Kyrpides N.C."/>
            <person name="Klenk H.P."/>
            <person name="Mavromatis K."/>
        </authorList>
    </citation>
    <scope>NUCLEOTIDE SEQUENCE [LARGE SCALE GENOMIC DNA]</scope>
    <source>
        <strain evidence="9">ATCC 700253 / DSM 10332 / NAL</strain>
    </source>
</reference>
<feature type="transmembrane region" description="Helical" evidence="6">
    <location>
        <begin position="138"/>
        <end position="164"/>
    </location>
</feature>
<feature type="transmembrane region" description="Helical" evidence="6">
    <location>
        <begin position="105"/>
        <end position="126"/>
    </location>
</feature>
<feature type="transmembrane region" description="Helical" evidence="6">
    <location>
        <begin position="374"/>
        <end position="391"/>
    </location>
</feature>
<dbReference type="InterPro" id="IPR005829">
    <property type="entry name" value="Sugar_transporter_CS"/>
</dbReference>
<dbReference type="InterPro" id="IPR020846">
    <property type="entry name" value="MFS_dom"/>
</dbReference>
<dbReference type="CDD" id="cd17316">
    <property type="entry name" value="MFS_SV2_like"/>
    <property type="match status" value="1"/>
</dbReference>
<feature type="transmembrane region" description="Helical" evidence="6">
    <location>
        <begin position="333"/>
        <end position="354"/>
    </location>
</feature>
<dbReference type="Pfam" id="PF00083">
    <property type="entry name" value="Sugar_tr"/>
    <property type="match status" value="1"/>
</dbReference>
<dbReference type="Gene3D" id="1.20.1250.20">
    <property type="entry name" value="MFS general substrate transporter like domains"/>
    <property type="match status" value="1"/>
</dbReference>
<evidence type="ECO:0000256" key="4">
    <source>
        <dbReference type="ARBA" id="ARBA00022989"/>
    </source>
</evidence>
<feature type="transmembrane region" description="Helical" evidence="6">
    <location>
        <begin position="277"/>
        <end position="296"/>
    </location>
</feature>
<dbReference type="EMBL" id="CP003179">
    <property type="protein sequence ID" value="AEW05540.1"/>
    <property type="molecule type" value="Genomic_DNA"/>
</dbReference>
<feature type="transmembrane region" description="Helical" evidence="6">
    <location>
        <begin position="245"/>
        <end position="265"/>
    </location>
</feature>
<comment type="subcellular location">
    <subcellularLocation>
        <location evidence="1">Cell membrane</location>
        <topology evidence="1">Multi-pass membrane protein</topology>
    </subcellularLocation>
</comment>
<dbReference type="Proteomes" id="UP000005439">
    <property type="component" value="Chromosome"/>
</dbReference>
<dbReference type="PANTHER" id="PTHR23508:SF10">
    <property type="entry name" value="CARBOXYLIC ACID TRANSPORTER PROTEIN HOMOLOG"/>
    <property type="match status" value="1"/>
</dbReference>
<evidence type="ECO:0000259" key="7">
    <source>
        <dbReference type="PROSITE" id="PS50850"/>
    </source>
</evidence>
<dbReference type="SUPFAM" id="SSF103473">
    <property type="entry name" value="MFS general substrate transporter"/>
    <property type="match status" value="1"/>
</dbReference>
<dbReference type="PROSITE" id="PS00217">
    <property type="entry name" value="SUGAR_TRANSPORT_2"/>
    <property type="match status" value="1"/>
</dbReference>
<organism evidence="8 9">
    <name type="scientific">Sulfobacillus acidophilus (strain ATCC 700253 / DSM 10332 / NAL)</name>
    <dbReference type="NCBI Taxonomy" id="679936"/>
    <lineage>
        <taxon>Bacteria</taxon>
        <taxon>Bacillati</taxon>
        <taxon>Bacillota</taxon>
        <taxon>Clostridia</taxon>
        <taxon>Eubacteriales</taxon>
        <taxon>Clostridiales Family XVII. Incertae Sedis</taxon>
        <taxon>Sulfobacillus</taxon>
    </lineage>
</organism>
<dbReference type="KEGG" id="sap:Sulac_2050"/>
<keyword evidence="2" id="KW-0813">Transport</keyword>
<keyword evidence="9" id="KW-1185">Reference proteome</keyword>
<dbReference type="InterPro" id="IPR005828">
    <property type="entry name" value="MFS_sugar_transport-like"/>
</dbReference>
<feature type="transmembrane region" description="Helical" evidence="6">
    <location>
        <begin position="397"/>
        <end position="417"/>
    </location>
</feature>
<evidence type="ECO:0000256" key="5">
    <source>
        <dbReference type="ARBA" id="ARBA00023136"/>
    </source>
</evidence>
<evidence type="ECO:0000313" key="8">
    <source>
        <dbReference type="EMBL" id="AEW05540.1"/>
    </source>
</evidence>
<evidence type="ECO:0000256" key="6">
    <source>
        <dbReference type="SAM" id="Phobius"/>
    </source>
</evidence>
<dbReference type="PROSITE" id="PS00216">
    <property type="entry name" value="SUGAR_TRANSPORT_1"/>
    <property type="match status" value="1"/>
</dbReference>
<keyword evidence="5 6" id="KW-0472">Membrane</keyword>
<feature type="transmembrane region" description="Helical" evidence="6">
    <location>
        <begin position="82"/>
        <end position="99"/>
    </location>
</feature>
<feature type="transmembrane region" description="Helical" evidence="6">
    <location>
        <begin position="50"/>
        <end position="70"/>
    </location>
</feature>
<proteinExistence type="predicted"/>
<keyword evidence="4 6" id="KW-1133">Transmembrane helix</keyword>
<feature type="domain" description="Major facilitator superfamily (MFS) profile" evidence="7">
    <location>
        <begin position="14"/>
        <end position="422"/>
    </location>
</feature>
<dbReference type="PANTHER" id="PTHR23508">
    <property type="entry name" value="CARBOXYLIC ACID TRANSPORTER PROTEIN HOMOLOG"/>
    <property type="match status" value="1"/>
</dbReference>
<dbReference type="HOGENOM" id="CLU_001265_46_6_9"/>
<feature type="transmembrane region" description="Helical" evidence="6">
    <location>
        <begin position="308"/>
        <end position="327"/>
    </location>
</feature>
<evidence type="ECO:0000256" key="1">
    <source>
        <dbReference type="ARBA" id="ARBA00004651"/>
    </source>
</evidence>
<evidence type="ECO:0000313" key="9">
    <source>
        <dbReference type="Proteomes" id="UP000005439"/>
    </source>
</evidence>
<accession>G8TSC8</accession>
<feature type="transmembrane region" description="Helical" evidence="6">
    <location>
        <begin position="170"/>
        <end position="191"/>
    </location>
</feature>
<dbReference type="PROSITE" id="PS50850">
    <property type="entry name" value="MFS"/>
    <property type="match status" value="1"/>
</dbReference>
<keyword evidence="3 6" id="KW-0812">Transmembrane</keyword>
<dbReference type="GO" id="GO:0046943">
    <property type="term" value="F:carboxylic acid transmembrane transporter activity"/>
    <property type="evidence" value="ECO:0007669"/>
    <property type="project" value="TreeGrafter"/>
</dbReference>
<gene>
    <name evidence="8" type="ordered locus">Sulac_2050</name>
</gene>
<reference evidence="9" key="1">
    <citation type="submission" date="2011-12" db="EMBL/GenBank/DDBJ databases">
        <title>The complete genome of chromosome of Sulfobacillus acidophilus DSM 10332.</title>
        <authorList>
            <person name="Lucas S."/>
            <person name="Han J."/>
            <person name="Lapidus A."/>
            <person name="Bruce D."/>
            <person name="Goodwin L."/>
            <person name="Pitluck S."/>
            <person name="Peters L."/>
            <person name="Kyrpides N."/>
            <person name="Mavromatis K."/>
            <person name="Ivanova N."/>
            <person name="Mikhailova N."/>
            <person name="Chertkov O."/>
            <person name="Saunders E."/>
            <person name="Detter J.C."/>
            <person name="Tapia R."/>
            <person name="Han C."/>
            <person name="Land M."/>
            <person name="Hauser L."/>
            <person name="Markowitz V."/>
            <person name="Cheng J.-F."/>
            <person name="Hugenholtz P."/>
            <person name="Woyke T."/>
            <person name="Wu D."/>
            <person name="Pukall R."/>
            <person name="Gehrich-Schroeter G."/>
            <person name="Schneider S."/>
            <person name="Klenk H.-P."/>
            <person name="Eisen J.A."/>
        </authorList>
    </citation>
    <scope>NUCLEOTIDE SEQUENCE [LARGE SCALE GENOMIC DNA]</scope>
    <source>
        <strain evidence="9">ATCC 700253 / DSM 10332 / NAL</strain>
    </source>
</reference>
<dbReference type="STRING" id="679936.Sulac_2050"/>
<dbReference type="InterPro" id="IPR036259">
    <property type="entry name" value="MFS_trans_sf"/>
</dbReference>
<dbReference type="AlphaFoldDB" id="G8TSC8"/>
<evidence type="ECO:0000256" key="2">
    <source>
        <dbReference type="ARBA" id="ARBA00022448"/>
    </source>
</evidence>
<protein>
    <submittedName>
        <fullName evidence="8">Major facilitator superfamily MFS_1</fullName>
    </submittedName>
</protein>
<name>G8TSC8_SULAD</name>
<sequence>MRLFRSMTRAQRLWLVLAATAWLIESYDIGLVSVVLVPFKKLWHLTASDVGLLVASATVGIVLGVVPAGFLADRLGRKRMMVGALAFYSVITALTALAPDWHAVLGLRLLAGIGLGAMFPLPYTLLTELSPPTARGAVAGLLDAFLSVGYFLAPLAGGLVLTALPLGVGWRVLFLVAVLGLLYAGVLARYLPESPRWLASKGRVAEAQAIWAACGATEPLAAVDSAPPRVSARTLWQSPYRRRTLMLWIAFPSILFIFYAIMNFMPSILVKEHIHGAWVYEFAALIMAASIPGKLIESWLVERWGRKPVIVGFTVIAGVLALAFPLARQPFAIVGLGMALAFFGISVDPAVKVFTAEQYPTVIRGTGVGMTEGVGRLIGGALAPYIMALFLSATGLWGTFLFIASVAFVGALVVLGLGQETARRPLEERVLAPRFAGEVR</sequence>
<dbReference type="GO" id="GO:0005886">
    <property type="term" value="C:plasma membrane"/>
    <property type="evidence" value="ECO:0007669"/>
    <property type="project" value="UniProtKB-SubCell"/>
</dbReference>
<evidence type="ECO:0000256" key="3">
    <source>
        <dbReference type="ARBA" id="ARBA00022692"/>
    </source>
</evidence>